<evidence type="ECO:0000313" key="2">
    <source>
        <dbReference type="Proteomes" id="UP000639772"/>
    </source>
</evidence>
<gene>
    <name evidence="1" type="ORF">HPP92_014393</name>
</gene>
<dbReference type="Gene3D" id="1.20.1250.20">
    <property type="entry name" value="MFS general substrate transporter like domains"/>
    <property type="match status" value="1"/>
</dbReference>
<organism evidence="1 2">
    <name type="scientific">Vanilla planifolia</name>
    <name type="common">Vanilla</name>
    <dbReference type="NCBI Taxonomy" id="51239"/>
    <lineage>
        <taxon>Eukaryota</taxon>
        <taxon>Viridiplantae</taxon>
        <taxon>Streptophyta</taxon>
        <taxon>Embryophyta</taxon>
        <taxon>Tracheophyta</taxon>
        <taxon>Spermatophyta</taxon>
        <taxon>Magnoliopsida</taxon>
        <taxon>Liliopsida</taxon>
        <taxon>Asparagales</taxon>
        <taxon>Orchidaceae</taxon>
        <taxon>Vanilloideae</taxon>
        <taxon>Vanilleae</taxon>
        <taxon>Vanilla</taxon>
    </lineage>
</organism>
<sequence>MFYGDIVESGGVPDDEATAGRWRLPTTLPTGWAPASSRQFSGPTLLMLISVDFGHSPLPPSSISWNVLDNFSSISALLKPPPLRHTKHIRHKPLQSQPQASTRIFFTALYILALGTEAPKPNISTIGADQFMSLIRRKGRQGLLLQLVDLQHLLGHPHCEYLPCLCARQCRMVPGICHPTIGLGISILIFLCRLFLYRHKLPQGSPLPRWQECWLLQFENVKCLYLRIHLQLYEMNQDEYKKKGQFRIQSTNSMRLLQEAFNKKKVIKSTAKKERNGIQHHPFLNLHHGIKTGIQRAQMSRMDNKKPKSLFLTDYNKAEMKYKGGVQRRELDVGG</sequence>
<protein>
    <submittedName>
        <fullName evidence="1">Uncharacterized protein</fullName>
    </submittedName>
</protein>
<dbReference type="AlphaFoldDB" id="A0A835QTS3"/>
<dbReference type="InterPro" id="IPR036259">
    <property type="entry name" value="MFS_trans_sf"/>
</dbReference>
<accession>A0A835QTS3</accession>
<evidence type="ECO:0000313" key="1">
    <source>
        <dbReference type="EMBL" id="KAG0474707.1"/>
    </source>
</evidence>
<name>A0A835QTS3_VANPL</name>
<comment type="caution">
    <text evidence="1">The sequence shown here is derived from an EMBL/GenBank/DDBJ whole genome shotgun (WGS) entry which is preliminary data.</text>
</comment>
<proteinExistence type="predicted"/>
<dbReference type="Proteomes" id="UP000639772">
    <property type="component" value="Chromosome 7"/>
</dbReference>
<reference evidence="1 2" key="1">
    <citation type="journal article" date="2020" name="Nat. Food">
        <title>A phased Vanilla planifolia genome enables genetic improvement of flavour and production.</title>
        <authorList>
            <person name="Hasing T."/>
            <person name="Tang H."/>
            <person name="Brym M."/>
            <person name="Khazi F."/>
            <person name="Huang T."/>
            <person name="Chambers A.H."/>
        </authorList>
    </citation>
    <scope>NUCLEOTIDE SEQUENCE [LARGE SCALE GENOMIC DNA]</scope>
    <source>
        <tissue evidence="1">Leaf</tissue>
    </source>
</reference>
<dbReference type="EMBL" id="JADCNM010000007">
    <property type="protein sequence ID" value="KAG0474707.1"/>
    <property type="molecule type" value="Genomic_DNA"/>
</dbReference>
<dbReference type="OrthoDB" id="8904098at2759"/>